<sequence length="188" mass="20045">MEDYGTRILPSLLADIAERFPLVQVDMEIGLTALLLKRLGSSFDAVIAMHPEGTTEGDLICRERAIWAAASTRAVEELDPLPVALSYPDCLFRAWAIEALDKAGRPWRLAYVSPSLAATEAIVEQGLAITVVKGSMLAPGLRGINPGRYVPPLPGAEIRLHRAATSSASAALVVDHLAHRLGQSALGS</sequence>
<dbReference type="Gene3D" id="3.40.190.10">
    <property type="entry name" value="Periplasmic binding protein-like II"/>
    <property type="match status" value="2"/>
</dbReference>
<evidence type="ECO:0000313" key="6">
    <source>
        <dbReference type="Proteomes" id="UP001433071"/>
    </source>
</evidence>
<proteinExistence type="predicted"/>
<evidence type="ECO:0000256" key="3">
    <source>
        <dbReference type="ARBA" id="ARBA00023163"/>
    </source>
</evidence>
<dbReference type="Proteomes" id="UP001433071">
    <property type="component" value="Unassembled WGS sequence"/>
</dbReference>
<evidence type="ECO:0000256" key="1">
    <source>
        <dbReference type="ARBA" id="ARBA00023015"/>
    </source>
</evidence>
<gene>
    <name evidence="5" type="ORF">NKI36_23385</name>
</gene>
<dbReference type="PANTHER" id="PTHR30579:SF7">
    <property type="entry name" value="HTH-TYPE TRANSCRIPTIONAL REGULATOR LRHA-RELATED"/>
    <property type="match status" value="1"/>
</dbReference>
<dbReference type="Pfam" id="PF03466">
    <property type="entry name" value="LysR_substrate"/>
    <property type="match status" value="1"/>
</dbReference>
<dbReference type="RefSeq" id="WP_352560493.1">
    <property type="nucleotide sequence ID" value="NZ_JAMYQB010000021.1"/>
</dbReference>
<accession>A0ABV1Z4I0</accession>
<dbReference type="SUPFAM" id="SSF53850">
    <property type="entry name" value="Periplasmic binding protein-like II"/>
    <property type="match status" value="1"/>
</dbReference>
<dbReference type="PANTHER" id="PTHR30579">
    <property type="entry name" value="TRANSCRIPTIONAL REGULATOR"/>
    <property type="match status" value="1"/>
</dbReference>
<name>A0ABV1Z4I0_9HYPH</name>
<evidence type="ECO:0000259" key="4">
    <source>
        <dbReference type="Pfam" id="PF03466"/>
    </source>
</evidence>
<dbReference type="EMBL" id="JAMYQB010000021">
    <property type="protein sequence ID" value="MER9406982.1"/>
    <property type="molecule type" value="Genomic_DNA"/>
</dbReference>
<dbReference type="InterPro" id="IPR005119">
    <property type="entry name" value="LysR_subst-bd"/>
</dbReference>
<keyword evidence="3" id="KW-0804">Transcription</keyword>
<dbReference type="InterPro" id="IPR050176">
    <property type="entry name" value="LTTR"/>
</dbReference>
<organism evidence="5 6">
    <name type="scientific">Mesorhizobium caraganae</name>
    <dbReference type="NCBI Taxonomy" id="483206"/>
    <lineage>
        <taxon>Bacteria</taxon>
        <taxon>Pseudomonadati</taxon>
        <taxon>Pseudomonadota</taxon>
        <taxon>Alphaproteobacteria</taxon>
        <taxon>Hyphomicrobiales</taxon>
        <taxon>Phyllobacteriaceae</taxon>
        <taxon>Mesorhizobium</taxon>
    </lineage>
</organism>
<protein>
    <submittedName>
        <fullName evidence="5">LysR substrate-binding domain-containing protein</fullName>
    </submittedName>
</protein>
<comment type="caution">
    <text evidence="5">The sequence shown here is derived from an EMBL/GenBank/DDBJ whole genome shotgun (WGS) entry which is preliminary data.</text>
</comment>
<keyword evidence="1" id="KW-0805">Transcription regulation</keyword>
<keyword evidence="2" id="KW-0238">DNA-binding</keyword>
<feature type="domain" description="LysR substrate-binding" evidence="4">
    <location>
        <begin position="3"/>
        <end position="161"/>
    </location>
</feature>
<evidence type="ECO:0000256" key="2">
    <source>
        <dbReference type="ARBA" id="ARBA00023125"/>
    </source>
</evidence>
<keyword evidence="6" id="KW-1185">Reference proteome</keyword>
<evidence type="ECO:0000313" key="5">
    <source>
        <dbReference type="EMBL" id="MER9406982.1"/>
    </source>
</evidence>
<reference evidence="5 6" key="1">
    <citation type="journal article" date="2024" name="Proc. Natl. Acad. Sci. U.S.A.">
        <title>The evolutionary genomics of adaptation to stress in wild rhizobium bacteria.</title>
        <authorList>
            <person name="Kehlet-Delgado H."/>
            <person name="Montoya A.P."/>
            <person name="Jensen K.T."/>
            <person name="Wendlandt C.E."/>
            <person name="Dexheimer C."/>
            <person name="Roberts M."/>
            <person name="Torres Martinez L."/>
            <person name="Friesen M.L."/>
            <person name="Griffitts J.S."/>
            <person name="Porter S.S."/>
        </authorList>
    </citation>
    <scope>NUCLEOTIDE SEQUENCE [LARGE SCALE GENOMIC DNA]</scope>
    <source>
        <strain evidence="5 6">M0641</strain>
    </source>
</reference>